<reference evidence="9 10" key="1">
    <citation type="submission" date="2018-05" db="EMBL/GenBank/DDBJ databases">
        <title>Genomic Encyclopedia of Type Strains, Phase IV (KMG-V): Genome sequencing to study the core and pangenomes of soil and plant-associated prokaryotes.</title>
        <authorList>
            <person name="Whitman W."/>
        </authorList>
    </citation>
    <scope>NUCLEOTIDE SEQUENCE [LARGE SCALE GENOMIC DNA]</scope>
    <source>
        <strain evidence="9 10">PNA 200-10</strain>
    </source>
</reference>
<name>A0A2V2BF02_9GAMM</name>
<dbReference type="AlphaFoldDB" id="A0A2V2BF02"/>
<organism evidence="9 10">
    <name type="scientific">Pantoea allii</name>
    <dbReference type="NCBI Taxonomy" id="574096"/>
    <lineage>
        <taxon>Bacteria</taxon>
        <taxon>Pseudomonadati</taxon>
        <taxon>Pseudomonadota</taxon>
        <taxon>Gammaproteobacteria</taxon>
        <taxon>Enterobacterales</taxon>
        <taxon>Erwiniaceae</taxon>
        <taxon>Pantoea</taxon>
    </lineage>
</organism>
<evidence type="ECO:0000256" key="1">
    <source>
        <dbReference type="ARBA" id="ARBA00004651"/>
    </source>
</evidence>
<feature type="transmembrane region" description="Helical" evidence="7">
    <location>
        <begin position="267"/>
        <end position="286"/>
    </location>
</feature>
<keyword evidence="4 7" id="KW-0812">Transmembrane</keyword>
<accession>A0A2V2BF02</accession>
<dbReference type="InterPro" id="IPR050638">
    <property type="entry name" value="AA-Vitamin_Transporters"/>
</dbReference>
<feature type="transmembrane region" description="Helical" evidence="7">
    <location>
        <begin position="34"/>
        <end position="51"/>
    </location>
</feature>
<evidence type="ECO:0000256" key="5">
    <source>
        <dbReference type="ARBA" id="ARBA00022989"/>
    </source>
</evidence>
<feature type="transmembrane region" description="Helical" evidence="7">
    <location>
        <begin position="243"/>
        <end position="261"/>
    </location>
</feature>
<feature type="transmembrane region" description="Helical" evidence="7">
    <location>
        <begin position="147"/>
        <end position="169"/>
    </location>
</feature>
<gene>
    <name evidence="9" type="ORF">C7431_10746</name>
</gene>
<evidence type="ECO:0000259" key="8">
    <source>
        <dbReference type="Pfam" id="PF00892"/>
    </source>
</evidence>
<dbReference type="Pfam" id="PF00892">
    <property type="entry name" value="EamA"/>
    <property type="match status" value="2"/>
</dbReference>
<comment type="subcellular location">
    <subcellularLocation>
        <location evidence="1">Cell membrane</location>
        <topology evidence="1">Multi-pass membrane protein</topology>
    </subcellularLocation>
</comment>
<feature type="transmembrane region" description="Helical" evidence="7">
    <location>
        <begin position="93"/>
        <end position="111"/>
    </location>
</feature>
<dbReference type="GO" id="GO:0016020">
    <property type="term" value="C:membrane"/>
    <property type="evidence" value="ECO:0007669"/>
    <property type="project" value="UniProtKB-SubCell"/>
</dbReference>
<evidence type="ECO:0000313" key="9">
    <source>
        <dbReference type="EMBL" id="PWK95646.1"/>
    </source>
</evidence>
<sequence>MNALLYAVVVAIWGTTWIAIFMQQGPVDVTVSVFWRFAIASLLLLSLLKVVGRLRALSLRDHLFCLLQGCCVFCFNFWCFYTAAGYINTGLESVIFSMAVLYNAVNSYLFFGQRPQPRFWFAVTLGLTGMIVLFWQDLDVSGWNKGLWTGIGLSALGTFGFSLGNMISLRHQRRQLETMTTNAWAMLYGAIVMGGIAWARGVNFSPLWTLHYLSALLYLSVCGSVIAFWAYFTLVRRTGAAKAAYTTLMFPLVALTLSTMYEGYQWQSHNVAGLLLILGGNLVMFARPLHWLKPRTVTDTV</sequence>
<evidence type="ECO:0000256" key="4">
    <source>
        <dbReference type="ARBA" id="ARBA00022692"/>
    </source>
</evidence>
<dbReference type="EMBL" id="QGHF01000007">
    <property type="protein sequence ID" value="PWK95646.1"/>
    <property type="molecule type" value="Genomic_DNA"/>
</dbReference>
<evidence type="ECO:0000313" key="10">
    <source>
        <dbReference type="Proteomes" id="UP000245981"/>
    </source>
</evidence>
<dbReference type="Proteomes" id="UP000245981">
    <property type="component" value="Unassembled WGS sequence"/>
</dbReference>
<proteinExistence type="inferred from homology"/>
<protein>
    <submittedName>
        <fullName evidence="9">Drug/metabolite transporter (DMT)-like permease</fullName>
    </submittedName>
</protein>
<feature type="transmembrane region" description="Helical" evidence="7">
    <location>
        <begin position="63"/>
        <end position="87"/>
    </location>
</feature>
<feature type="transmembrane region" description="Helical" evidence="7">
    <location>
        <begin position="181"/>
        <end position="199"/>
    </location>
</feature>
<feature type="transmembrane region" description="Helical" evidence="7">
    <location>
        <begin position="5"/>
        <end position="22"/>
    </location>
</feature>
<dbReference type="InterPro" id="IPR000620">
    <property type="entry name" value="EamA_dom"/>
</dbReference>
<dbReference type="RefSeq" id="WP_096011612.1">
    <property type="nucleotide sequence ID" value="NZ_CP193911.1"/>
</dbReference>
<feature type="domain" description="EamA" evidence="8">
    <location>
        <begin position="150"/>
        <end position="285"/>
    </location>
</feature>
<keyword evidence="6 7" id="KW-0472">Membrane</keyword>
<evidence type="ECO:0000256" key="3">
    <source>
        <dbReference type="ARBA" id="ARBA00022475"/>
    </source>
</evidence>
<evidence type="ECO:0000256" key="6">
    <source>
        <dbReference type="ARBA" id="ARBA00023136"/>
    </source>
</evidence>
<evidence type="ECO:0000256" key="2">
    <source>
        <dbReference type="ARBA" id="ARBA00007362"/>
    </source>
</evidence>
<evidence type="ECO:0000256" key="7">
    <source>
        <dbReference type="SAM" id="Phobius"/>
    </source>
</evidence>
<dbReference type="PANTHER" id="PTHR32322">
    <property type="entry name" value="INNER MEMBRANE TRANSPORTER"/>
    <property type="match status" value="1"/>
</dbReference>
<feature type="domain" description="EamA" evidence="8">
    <location>
        <begin position="4"/>
        <end position="134"/>
    </location>
</feature>
<feature type="transmembrane region" description="Helical" evidence="7">
    <location>
        <begin position="118"/>
        <end position="135"/>
    </location>
</feature>
<keyword evidence="5 7" id="KW-1133">Transmembrane helix</keyword>
<dbReference type="STRING" id="574096.HA38_03195"/>
<dbReference type="OrthoDB" id="2352272at2"/>
<dbReference type="InterPro" id="IPR037185">
    <property type="entry name" value="EmrE-like"/>
</dbReference>
<dbReference type="PANTHER" id="PTHR32322:SF2">
    <property type="entry name" value="EAMA DOMAIN-CONTAINING PROTEIN"/>
    <property type="match status" value="1"/>
</dbReference>
<comment type="similarity">
    <text evidence="2">Belongs to the EamA transporter family.</text>
</comment>
<comment type="caution">
    <text evidence="9">The sequence shown here is derived from an EMBL/GenBank/DDBJ whole genome shotgun (WGS) entry which is preliminary data.</text>
</comment>
<feature type="transmembrane region" description="Helical" evidence="7">
    <location>
        <begin position="211"/>
        <end position="231"/>
    </location>
</feature>
<keyword evidence="3" id="KW-1003">Cell membrane</keyword>
<dbReference type="SUPFAM" id="SSF103481">
    <property type="entry name" value="Multidrug resistance efflux transporter EmrE"/>
    <property type="match status" value="2"/>
</dbReference>